<name>A0A8S0QLP6_OLEEU</name>
<evidence type="ECO:0000313" key="2">
    <source>
        <dbReference type="Proteomes" id="UP000594638"/>
    </source>
</evidence>
<dbReference type="AlphaFoldDB" id="A0A8S0QLP6"/>
<gene>
    <name evidence="1" type="ORF">OLEA9_A037914</name>
</gene>
<dbReference type="EMBL" id="CACTIH010001913">
    <property type="protein sequence ID" value="CAA2968567.1"/>
    <property type="molecule type" value="Genomic_DNA"/>
</dbReference>
<protein>
    <submittedName>
        <fullName evidence="1">Uncharacterized protein</fullName>
    </submittedName>
</protein>
<reference evidence="1 2" key="1">
    <citation type="submission" date="2019-12" db="EMBL/GenBank/DDBJ databases">
        <authorList>
            <person name="Alioto T."/>
            <person name="Alioto T."/>
            <person name="Gomez Garrido J."/>
        </authorList>
    </citation>
    <scope>NUCLEOTIDE SEQUENCE [LARGE SCALE GENOMIC DNA]</scope>
</reference>
<dbReference type="Proteomes" id="UP000594638">
    <property type="component" value="Unassembled WGS sequence"/>
</dbReference>
<organism evidence="1 2">
    <name type="scientific">Olea europaea subsp. europaea</name>
    <dbReference type="NCBI Taxonomy" id="158383"/>
    <lineage>
        <taxon>Eukaryota</taxon>
        <taxon>Viridiplantae</taxon>
        <taxon>Streptophyta</taxon>
        <taxon>Embryophyta</taxon>
        <taxon>Tracheophyta</taxon>
        <taxon>Spermatophyta</taxon>
        <taxon>Magnoliopsida</taxon>
        <taxon>eudicotyledons</taxon>
        <taxon>Gunneridae</taxon>
        <taxon>Pentapetalae</taxon>
        <taxon>asterids</taxon>
        <taxon>lamiids</taxon>
        <taxon>Lamiales</taxon>
        <taxon>Oleaceae</taxon>
        <taxon>Oleeae</taxon>
        <taxon>Olea</taxon>
    </lineage>
</organism>
<dbReference type="Gramene" id="OE9A037914T1">
    <property type="protein sequence ID" value="OE9A037914C1"/>
    <property type="gene ID" value="OE9A037914"/>
</dbReference>
<comment type="caution">
    <text evidence="1">The sequence shown here is derived from an EMBL/GenBank/DDBJ whole genome shotgun (WGS) entry which is preliminary data.</text>
</comment>
<accession>A0A8S0QLP6</accession>
<sequence>MRVVAVFEYFFEFHHVAMAGEVVHDLFLMADVCHIIGVWGADRVDVDKGWPRMRPTPLRSGQRRGRWSIGGENGDAGVSAVGLW</sequence>
<evidence type="ECO:0000313" key="1">
    <source>
        <dbReference type="EMBL" id="CAA2968567.1"/>
    </source>
</evidence>
<proteinExistence type="predicted"/>
<keyword evidence="2" id="KW-1185">Reference proteome</keyword>